<evidence type="ECO:0000313" key="3">
    <source>
        <dbReference type="Proteomes" id="UP000738349"/>
    </source>
</evidence>
<dbReference type="OrthoDB" id="4819569at2759"/>
<gene>
    <name evidence="2" type="ORF">EDB81DRAFT_450258</name>
</gene>
<reference evidence="2" key="1">
    <citation type="journal article" date="2021" name="Nat. Commun.">
        <title>Genetic determinants of endophytism in the Arabidopsis root mycobiome.</title>
        <authorList>
            <person name="Mesny F."/>
            <person name="Miyauchi S."/>
            <person name="Thiergart T."/>
            <person name="Pickel B."/>
            <person name="Atanasova L."/>
            <person name="Karlsson M."/>
            <person name="Huettel B."/>
            <person name="Barry K.W."/>
            <person name="Haridas S."/>
            <person name="Chen C."/>
            <person name="Bauer D."/>
            <person name="Andreopoulos W."/>
            <person name="Pangilinan J."/>
            <person name="LaButti K."/>
            <person name="Riley R."/>
            <person name="Lipzen A."/>
            <person name="Clum A."/>
            <person name="Drula E."/>
            <person name="Henrissat B."/>
            <person name="Kohler A."/>
            <person name="Grigoriev I.V."/>
            <person name="Martin F.M."/>
            <person name="Hacquard S."/>
        </authorList>
    </citation>
    <scope>NUCLEOTIDE SEQUENCE</scope>
    <source>
        <strain evidence="2">MPI-CAGE-AT-0147</strain>
    </source>
</reference>
<comment type="caution">
    <text evidence="2">The sequence shown here is derived from an EMBL/GenBank/DDBJ whole genome shotgun (WGS) entry which is preliminary data.</text>
</comment>
<dbReference type="AlphaFoldDB" id="A0A9P9JB89"/>
<name>A0A9P9JB89_9HYPO</name>
<dbReference type="Proteomes" id="UP000738349">
    <property type="component" value="Unassembled WGS sequence"/>
</dbReference>
<organism evidence="2 3">
    <name type="scientific">Dactylonectria macrodidyma</name>
    <dbReference type="NCBI Taxonomy" id="307937"/>
    <lineage>
        <taxon>Eukaryota</taxon>
        <taxon>Fungi</taxon>
        <taxon>Dikarya</taxon>
        <taxon>Ascomycota</taxon>
        <taxon>Pezizomycotina</taxon>
        <taxon>Sordariomycetes</taxon>
        <taxon>Hypocreomycetidae</taxon>
        <taxon>Hypocreales</taxon>
        <taxon>Nectriaceae</taxon>
        <taxon>Dactylonectria</taxon>
    </lineage>
</organism>
<keyword evidence="3" id="KW-1185">Reference proteome</keyword>
<dbReference type="EMBL" id="JAGMUV010000006">
    <property type="protein sequence ID" value="KAH7153220.1"/>
    <property type="molecule type" value="Genomic_DNA"/>
</dbReference>
<proteinExistence type="predicted"/>
<evidence type="ECO:0000256" key="1">
    <source>
        <dbReference type="SAM" id="MobiDB-lite"/>
    </source>
</evidence>
<evidence type="ECO:0000313" key="2">
    <source>
        <dbReference type="EMBL" id="KAH7153220.1"/>
    </source>
</evidence>
<accession>A0A9P9JB89</accession>
<sequence length="398" mass="44015">MLPMRPNPCGYQRCHPRPSLEPVCAAPGTVCRNTPARLMIDGQNVASQFCRYHACFKVDGGRTCPIAKFPRESFCREHMRCTAVESGMRCNMNVSSGGSTAYNFCTELHLCTFPGCENARVRQDGQDLQFCHDHRCDHGSCRNVKEAGPFCKSHTCEELHCVSFVPGGDFGDPERFCERHRRCLKAYCSRFCHVRENGLPSPFCGAHYCEFSDCSNERDAAAHCPDHTCGEPGCIKGRESVTGLYCKDHGCKTKGCRMKKHGKDYCPYHRCVADGCEGEVDENRYCERHKKRPEGERERERGRLKQALGGPIFATCEDGKLSYRFTSLRASLTSQEIFAGIVPALATEWDAVGPSNEAPDTANTTSAKSGNAAIPEHPRSSTVVTTVALSRVATERGG</sequence>
<feature type="region of interest" description="Disordered" evidence="1">
    <location>
        <begin position="352"/>
        <end position="381"/>
    </location>
</feature>
<protein>
    <submittedName>
        <fullName evidence="2">Uncharacterized protein</fullName>
    </submittedName>
</protein>